<keyword evidence="3" id="KW-1185">Reference proteome</keyword>
<sequence length="136" mass="15583">MSSSSFTSNSRMGSNLYYEPAVYCNCGLKAPLCVGRESGRKFYGCQRWKTQGGGCKFFAWKEESNAKWESSELRWEEGRKLLYQLRDENMSVGHEVSELRAALQSEIQERRNCIMLITIIIVFVVVAMAMMICVLK</sequence>
<feature type="transmembrane region" description="Helical" evidence="1">
    <location>
        <begin position="114"/>
        <end position="135"/>
    </location>
</feature>
<dbReference type="EMBL" id="CAMAPE010000004">
    <property type="protein sequence ID" value="CAH9061577.1"/>
    <property type="molecule type" value="Genomic_DNA"/>
</dbReference>
<evidence type="ECO:0000313" key="3">
    <source>
        <dbReference type="Proteomes" id="UP001152484"/>
    </source>
</evidence>
<evidence type="ECO:0000313" key="2">
    <source>
        <dbReference type="EMBL" id="CAH9061577.1"/>
    </source>
</evidence>
<accession>A0A9P1DYU4</accession>
<reference evidence="2" key="1">
    <citation type="submission" date="2022-07" db="EMBL/GenBank/DDBJ databases">
        <authorList>
            <person name="Macas J."/>
            <person name="Novak P."/>
            <person name="Neumann P."/>
        </authorList>
    </citation>
    <scope>NUCLEOTIDE SEQUENCE</scope>
</reference>
<proteinExistence type="predicted"/>
<dbReference type="AlphaFoldDB" id="A0A9P1DYU4"/>
<keyword evidence="1" id="KW-0472">Membrane</keyword>
<name>A0A9P1DYU4_CUSEU</name>
<comment type="caution">
    <text evidence="2">The sequence shown here is derived from an EMBL/GenBank/DDBJ whole genome shotgun (WGS) entry which is preliminary data.</text>
</comment>
<evidence type="ECO:0000256" key="1">
    <source>
        <dbReference type="SAM" id="Phobius"/>
    </source>
</evidence>
<keyword evidence="1" id="KW-0812">Transmembrane</keyword>
<keyword evidence="1" id="KW-1133">Transmembrane helix</keyword>
<organism evidence="2 3">
    <name type="scientific">Cuscuta europaea</name>
    <name type="common">European dodder</name>
    <dbReference type="NCBI Taxonomy" id="41803"/>
    <lineage>
        <taxon>Eukaryota</taxon>
        <taxon>Viridiplantae</taxon>
        <taxon>Streptophyta</taxon>
        <taxon>Embryophyta</taxon>
        <taxon>Tracheophyta</taxon>
        <taxon>Spermatophyta</taxon>
        <taxon>Magnoliopsida</taxon>
        <taxon>eudicotyledons</taxon>
        <taxon>Gunneridae</taxon>
        <taxon>Pentapetalae</taxon>
        <taxon>asterids</taxon>
        <taxon>lamiids</taxon>
        <taxon>Solanales</taxon>
        <taxon>Convolvulaceae</taxon>
        <taxon>Cuscuteae</taxon>
        <taxon>Cuscuta</taxon>
        <taxon>Cuscuta subgen. Cuscuta</taxon>
    </lineage>
</organism>
<evidence type="ECO:0008006" key="4">
    <source>
        <dbReference type="Google" id="ProtNLM"/>
    </source>
</evidence>
<dbReference type="Proteomes" id="UP001152484">
    <property type="component" value="Unassembled WGS sequence"/>
</dbReference>
<gene>
    <name evidence="2" type="ORF">CEURO_LOCUS1762</name>
</gene>
<protein>
    <recommendedName>
        <fullName evidence="4">Zinc finger GRF-type domain-containing protein</fullName>
    </recommendedName>
</protein>